<dbReference type="InterPro" id="IPR021963">
    <property type="entry name" value="Tcell_CD4_Cterm"/>
</dbReference>
<dbReference type="InterPro" id="IPR003591">
    <property type="entry name" value="Leu-rich_rpt_typical-subtyp"/>
</dbReference>
<dbReference type="SMART" id="SM00013">
    <property type="entry name" value="LRRNT"/>
    <property type="match status" value="1"/>
</dbReference>
<dbReference type="PROSITE" id="PS50853">
    <property type="entry name" value="FN3"/>
    <property type="match status" value="1"/>
</dbReference>
<evidence type="ECO:0000256" key="1">
    <source>
        <dbReference type="ARBA" id="ARBA00022614"/>
    </source>
</evidence>
<comment type="caution">
    <text evidence="5">Lacks conserved residue(s) required for the propagation of feature annotation.</text>
</comment>
<feature type="region of interest" description="Disordered" evidence="6">
    <location>
        <begin position="613"/>
        <end position="636"/>
    </location>
</feature>
<evidence type="ECO:0000256" key="7">
    <source>
        <dbReference type="SAM" id="Phobius"/>
    </source>
</evidence>
<dbReference type="Gene3D" id="2.60.40.10">
    <property type="entry name" value="Immunoglobulins"/>
    <property type="match status" value="1"/>
</dbReference>
<dbReference type="SMART" id="SM00082">
    <property type="entry name" value="LRRCT"/>
    <property type="match status" value="1"/>
</dbReference>
<gene>
    <name evidence="12" type="primary">VASN</name>
</gene>
<dbReference type="PANTHER" id="PTHR24366:SF96">
    <property type="entry name" value="LEUCINE RICH REPEAT CONTAINING 53"/>
    <property type="match status" value="1"/>
</dbReference>
<feature type="compositionally biased region" description="Low complexity" evidence="6">
    <location>
        <begin position="368"/>
        <end position="392"/>
    </location>
</feature>
<sequence length="693" mass="75026">MGCPTLWGRLLLLPLLLPLLLLFPACAFAQGCPAECQCNPAQMVFCISRRTHAVPQGLPPDTANLYLFENGIRSLSEDSFVGLPALHLLDLSQNEIASLPHHVFQPLPGLRNLDLSSNQLRRITNESFRGLHQLERLYLHRNQIQHIHPAAFEALPNLLELKLQANQLQAVPPLHLPALLLLDLSWNRIGALEPGTFQVPNLESLKIAGLGLHRLEEELISDLQNLHELDLSDNLLAAVPSVLPRLRSLTKLSLAGNAHISQLLPGDFGALRNLQELDISKLNLHSLPEGFFGAFPRLKAVTAAENPFNCICPLSWLIAWASAGKASLRRSKETRCHFPPKNAGKMLLHLEYADFGCPATTTVTPTVKATSPKLATPAPSSEQASPEPSTPSRVPPGESSPTATPFTFLQFLPRPGRYLCPPHTCLNGGVCQLDAQNHLECVCPLGFSGLFCETQGPVTTAASLTQPPTPPDPVVVKHVGGTSLKVDLQNYVRSKSPLRGLRLTYWNLSGPDKRPVTLSLPASLPEYTVRALKPNSSYRICIGPLGDKAHEEDLCVEAQTAQATQQQQQHHAPVTQGPEASLTLVVVPAVAALLLLVAGVAIVSCYVWRRRRQRRQRKAPGPSPLPPPASVARGPDPLELEGVKACLEKGDAAGPAQKTAAEGAPNGLECEVPLMQPPFPGSTTPRLALPSYF</sequence>
<keyword evidence="2 8" id="KW-0732">Signal</keyword>
<dbReference type="SMART" id="SM00369">
    <property type="entry name" value="LRR_TYP"/>
    <property type="match status" value="8"/>
</dbReference>
<dbReference type="PROSITE" id="PS01186">
    <property type="entry name" value="EGF_2"/>
    <property type="match status" value="1"/>
</dbReference>
<keyword evidence="11" id="KW-1185">Reference proteome</keyword>
<keyword evidence="4 5" id="KW-1015">Disulfide bond</keyword>
<dbReference type="SUPFAM" id="SSF52058">
    <property type="entry name" value="L domain-like"/>
    <property type="match status" value="1"/>
</dbReference>
<accession>A0ABM5EZU1</accession>
<dbReference type="Gene3D" id="3.80.10.10">
    <property type="entry name" value="Ribonuclease Inhibitor"/>
    <property type="match status" value="3"/>
</dbReference>
<feature type="domain" description="EGF-like" evidence="9">
    <location>
        <begin position="416"/>
        <end position="453"/>
    </location>
</feature>
<dbReference type="Proteomes" id="UP001652642">
    <property type="component" value="Chromosome 13"/>
</dbReference>
<evidence type="ECO:0000256" key="2">
    <source>
        <dbReference type="ARBA" id="ARBA00022729"/>
    </source>
</evidence>
<evidence type="ECO:0000256" key="4">
    <source>
        <dbReference type="ARBA" id="ARBA00023157"/>
    </source>
</evidence>
<dbReference type="InterPro" id="IPR000483">
    <property type="entry name" value="Cys-rich_flank_reg_C"/>
</dbReference>
<keyword evidence="3" id="KW-0677">Repeat</keyword>
<evidence type="ECO:0000256" key="5">
    <source>
        <dbReference type="PROSITE-ProRule" id="PRU00076"/>
    </source>
</evidence>
<dbReference type="InterPro" id="IPR032675">
    <property type="entry name" value="LRR_dom_sf"/>
</dbReference>
<feature type="disulfide bond" evidence="5">
    <location>
        <begin position="443"/>
        <end position="452"/>
    </location>
</feature>
<evidence type="ECO:0000256" key="6">
    <source>
        <dbReference type="SAM" id="MobiDB-lite"/>
    </source>
</evidence>
<dbReference type="SUPFAM" id="SSF49265">
    <property type="entry name" value="Fibronectin type III"/>
    <property type="match status" value="1"/>
</dbReference>
<keyword evidence="7" id="KW-0472">Membrane</keyword>
<dbReference type="InterPro" id="IPR003961">
    <property type="entry name" value="FN3_dom"/>
</dbReference>
<proteinExistence type="predicted"/>
<evidence type="ECO:0000256" key="3">
    <source>
        <dbReference type="ARBA" id="ARBA00022737"/>
    </source>
</evidence>
<keyword evidence="7" id="KW-0812">Transmembrane</keyword>
<feature type="chain" id="PRO_5046885129" evidence="8">
    <location>
        <begin position="30"/>
        <end position="693"/>
    </location>
</feature>
<name>A0ABM5EZU1_9SAUR</name>
<dbReference type="PANTHER" id="PTHR24366">
    <property type="entry name" value="IG(IMMUNOGLOBULIN) AND LRR(LEUCINE RICH REPEAT) DOMAINS"/>
    <property type="match status" value="1"/>
</dbReference>
<feature type="region of interest" description="Disordered" evidence="6">
    <location>
        <begin position="368"/>
        <end position="401"/>
    </location>
</feature>
<dbReference type="InterPro" id="IPR000372">
    <property type="entry name" value="LRRNT"/>
</dbReference>
<evidence type="ECO:0000256" key="8">
    <source>
        <dbReference type="SAM" id="SignalP"/>
    </source>
</evidence>
<keyword evidence="7" id="KW-1133">Transmembrane helix</keyword>
<evidence type="ECO:0000313" key="11">
    <source>
        <dbReference type="Proteomes" id="UP001652642"/>
    </source>
</evidence>
<keyword evidence="5" id="KW-0245">EGF-like domain</keyword>
<dbReference type="Pfam" id="PF13855">
    <property type="entry name" value="LRR_8"/>
    <property type="match status" value="2"/>
</dbReference>
<feature type="domain" description="Fibronectin type-III" evidence="10">
    <location>
        <begin position="470"/>
        <end position="567"/>
    </location>
</feature>
<dbReference type="Pfam" id="PF12104">
    <property type="entry name" value="Tcell_CD4_C"/>
    <property type="match status" value="1"/>
</dbReference>
<organism evidence="11 12">
    <name type="scientific">Pogona vitticeps</name>
    <name type="common">central bearded dragon</name>
    <dbReference type="NCBI Taxonomy" id="103695"/>
    <lineage>
        <taxon>Eukaryota</taxon>
        <taxon>Metazoa</taxon>
        <taxon>Chordata</taxon>
        <taxon>Craniata</taxon>
        <taxon>Vertebrata</taxon>
        <taxon>Euteleostomi</taxon>
        <taxon>Lepidosauria</taxon>
        <taxon>Squamata</taxon>
        <taxon>Bifurcata</taxon>
        <taxon>Unidentata</taxon>
        <taxon>Episquamata</taxon>
        <taxon>Toxicofera</taxon>
        <taxon>Iguania</taxon>
        <taxon>Acrodonta</taxon>
        <taxon>Agamidae</taxon>
        <taxon>Amphibolurinae</taxon>
        <taxon>Pogona</taxon>
    </lineage>
</organism>
<protein>
    <submittedName>
        <fullName evidence="12">Vasorin</fullName>
    </submittedName>
</protein>
<dbReference type="PROSITE" id="PS50026">
    <property type="entry name" value="EGF_3"/>
    <property type="match status" value="1"/>
</dbReference>
<feature type="signal peptide" evidence="8">
    <location>
        <begin position="1"/>
        <end position="29"/>
    </location>
</feature>
<dbReference type="InterPro" id="IPR000742">
    <property type="entry name" value="EGF"/>
</dbReference>
<dbReference type="SUPFAM" id="SSF57196">
    <property type="entry name" value="EGF/Laminin"/>
    <property type="match status" value="1"/>
</dbReference>
<dbReference type="CDD" id="cd00054">
    <property type="entry name" value="EGF_CA"/>
    <property type="match status" value="1"/>
</dbReference>
<dbReference type="RefSeq" id="XP_072838672.1">
    <property type="nucleotide sequence ID" value="XM_072982571.1"/>
</dbReference>
<reference evidence="12" key="1">
    <citation type="submission" date="2025-08" db="UniProtKB">
        <authorList>
            <consortium name="RefSeq"/>
        </authorList>
    </citation>
    <scope>IDENTIFICATION</scope>
</reference>
<dbReference type="InterPro" id="IPR001611">
    <property type="entry name" value="Leu-rich_rpt"/>
</dbReference>
<dbReference type="Gene3D" id="2.10.25.10">
    <property type="entry name" value="Laminin"/>
    <property type="match status" value="1"/>
</dbReference>
<dbReference type="PRINTS" id="PR00019">
    <property type="entry name" value="LEURICHRPT"/>
</dbReference>
<dbReference type="InterPro" id="IPR013783">
    <property type="entry name" value="Ig-like_fold"/>
</dbReference>
<feature type="transmembrane region" description="Helical" evidence="7">
    <location>
        <begin position="582"/>
        <end position="608"/>
    </location>
</feature>
<dbReference type="PROSITE" id="PS51450">
    <property type="entry name" value="LRR"/>
    <property type="match status" value="2"/>
</dbReference>
<evidence type="ECO:0000259" key="10">
    <source>
        <dbReference type="PROSITE" id="PS50853"/>
    </source>
</evidence>
<keyword evidence="1" id="KW-0433">Leucine-rich repeat</keyword>
<evidence type="ECO:0000313" key="12">
    <source>
        <dbReference type="RefSeq" id="XP_072838672.1"/>
    </source>
</evidence>
<evidence type="ECO:0000259" key="9">
    <source>
        <dbReference type="PROSITE" id="PS50026"/>
    </source>
</evidence>
<dbReference type="GeneID" id="110089121"/>
<dbReference type="InterPro" id="IPR036116">
    <property type="entry name" value="FN3_sf"/>
</dbReference>
<dbReference type="PROSITE" id="PS00022">
    <property type="entry name" value="EGF_1"/>
    <property type="match status" value="1"/>
</dbReference>
<dbReference type="Pfam" id="PF00008">
    <property type="entry name" value="EGF"/>
    <property type="match status" value="1"/>
</dbReference>